<organism evidence="1 2">
    <name type="scientific">Pseudodesulfovibrio cashew</name>
    <dbReference type="NCBI Taxonomy" id="2678688"/>
    <lineage>
        <taxon>Bacteria</taxon>
        <taxon>Pseudomonadati</taxon>
        <taxon>Thermodesulfobacteriota</taxon>
        <taxon>Desulfovibrionia</taxon>
        <taxon>Desulfovibrionales</taxon>
        <taxon>Desulfovibrionaceae</taxon>
    </lineage>
</organism>
<gene>
    <name evidence="1" type="ORF">GM415_17410</name>
</gene>
<protein>
    <submittedName>
        <fullName evidence="1">Universal stress protein</fullName>
    </submittedName>
</protein>
<dbReference type="EMBL" id="CP046400">
    <property type="protein sequence ID" value="QGY42090.1"/>
    <property type="molecule type" value="Genomic_DNA"/>
</dbReference>
<evidence type="ECO:0000313" key="2">
    <source>
        <dbReference type="Proteomes" id="UP000428328"/>
    </source>
</evidence>
<keyword evidence="2" id="KW-1185">Reference proteome</keyword>
<name>A0A6I6JMB1_9BACT</name>
<accession>A0A6I6JMB1</accession>
<evidence type="ECO:0000313" key="1">
    <source>
        <dbReference type="EMBL" id="QGY42090.1"/>
    </source>
</evidence>
<sequence length="150" mass="16720">MKTFFKRLTGSRKEAAVCNTPMATEAVRCDRPQCKILIVSKGESFSRGIADYAISMASKTRSSLVALNLDETGEDFKAFSDQARKNIEYFSCKAEDAGLAFCHEVRQGDEDSVVAKMHEKDPFRYVMDDTAVASQRSSIPVYTRATLRAK</sequence>
<proteinExistence type="predicted"/>
<reference evidence="1 2" key="1">
    <citation type="submission" date="2019-11" db="EMBL/GenBank/DDBJ databases">
        <authorList>
            <person name="Zheng R.K."/>
            <person name="Sun C.M."/>
        </authorList>
    </citation>
    <scope>NUCLEOTIDE SEQUENCE [LARGE SCALE GENOMIC DNA]</scope>
    <source>
        <strain evidence="1 2">SRB007</strain>
    </source>
</reference>
<dbReference type="KEGG" id="psel:GM415_17410"/>
<dbReference type="Proteomes" id="UP000428328">
    <property type="component" value="Chromosome"/>
</dbReference>
<dbReference type="AlphaFoldDB" id="A0A6I6JMB1"/>